<dbReference type="OrthoDB" id="3198848at2759"/>
<reference evidence="1 2" key="1">
    <citation type="submission" date="2014-04" db="EMBL/GenBank/DDBJ databases">
        <title>Evolutionary Origins and Diversification of the Mycorrhizal Mutualists.</title>
        <authorList>
            <consortium name="DOE Joint Genome Institute"/>
            <consortium name="Mycorrhizal Genomics Consortium"/>
            <person name="Kohler A."/>
            <person name="Kuo A."/>
            <person name="Nagy L.G."/>
            <person name="Floudas D."/>
            <person name="Copeland A."/>
            <person name="Barry K.W."/>
            <person name="Cichocki N."/>
            <person name="Veneault-Fourrey C."/>
            <person name="LaButti K."/>
            <person name="Lindquist E.A."/>
            <person name="Lipzen A."/>
            <person name="Lundell T."/>
            <person name="Morin E."/>
            <person name="Murat C."/>
            <person name="Riley R."/>
            <person name="Ohm R."/>
            <person name="Sun H."/>
            <person name="Tunlid A."/>
            <person name="Henrissat B."/>
            <person name="Grigoriev I.V."/>
            <person name="Hibbett D.S."/>
            <person name="Martin F."/>
        </authorList>
    </citation>
    <scope>NUCLEOTIDE SEQUENCE [LARGE SCALE GENOMIC DNA]</scope>
    <source>
        <strain evidence="1 2">Koide BX008</strain>
    </source>
</reference>
<name>A0A0C2XHA7_AMAMK</name>
<evidence type="ECO:0000313" key="2">
    <source>
        <dbReference type="Proteomes" id="UP000054549"/>
    </source>
</evidence>
<evidence type="ECO:0000313" key="1">
    <source>
        <dbReference type="EMBL" id="KIL68816.1"/>
    </source>
</evidence>
<dbReference type="HOGENOM" id="CLU_2446543_0_0_1"/>
<accession>A0A0C2XHA7</accession>
<dbReference type="EMBL" id="KN818227">
    <property type="protein sequence ID" value="KIL68816.1"/>
    <property type="molecule type" value="Genomic_DNA"/>
</dbReference>
<proteinExistence type="predicted"/>
<dbReference type="Proteomes" id="UP000054549">
    <property type="component" value="Unassembled WGS sequence"/>
</dbReference>
<protein>
    <submittedName>
        <fullName evidence="1">Uncharacterized protein</fullName>
    </submittedName>
</protein>
<gene>
    <name evidence="1" type="ORF">M378DRAFT_30131</name>
</gene>
<feature type="non-terminal residue" evidence="1">
    <location>
        <position position="1"/>
    </location>
</feature>
<dbReference type="InParanoid" id="A0A0C2XHA7"/>
<sequence length="90" mass="10345">NFITYQYRDKLVFVTPASDYEQALDIAQKEFPKLVKFPRDRIIFNVFVLNRESNSRQSIRISPEAWTATIDNASPGQVVSIDILPTPSKK</sequence>
<feature type="non-terminal residue" evidence="1">
    <location>
        <position position="90"/>
    </location>
</feature>
<organism evidence="1 2">
    <name type="scientific">Amanita muscaria (strain Koide BX008)</name>
    <dbReference type="NCBI Taxonomy" id="946122"/>
    <lineage>
        <taxon>Eukaryota</taxon>
        <taxon>Fungi</taxon>
        <taxon>Dikarya</taxon>
        <taxon>Basidiomycota</taxon>
        <taxon>Agaricomycotina</taxon>
        <taxon>Agaricomycetes</taxon>
        <taxon>Agaricomycetidae</taxon>
        <taxon>Agaricales</taxon>
        <taxon>Pluteineae</taxon>
        <taxon>Amanitaceae</taxon>
        <taxon>Amanita</taxon>
    </lineage>
</organism>
<dbReference type="AlphaFoldDB" id="A0A0C2XHA7"/>
<keyword evidence="2" id="KW-1185">Reference proteome</keyword>